<dbReference type="EMBL" id="JAAIUW010000010">
    <property type="protein sequence ID" value="KAF7812048.1"/>
    <property type="molecule type" value="Genomic_DNA"/>
</dbReference>
<feature type="region of interest" description="Disordered" evidence="1">
    <location>
        <begin position="135"/>
        <end position="203"/>
    </location>
</feature>
<evidence type="ECO:0000256" key="1">
    <source>
        <dbReference type="SAM" id="MobiDB-lite"/>
    </source>
</evidence>
<protein>
    <submittedName>
        <fullName evidence="2">Uncharacterized protein</fullName>
    </submittedName>
</protein>
<feature type="compositionally biased region" description="Basic and acidic residues" evidence="1">
    <location>
        <begin position="26"/>
        <end position="38"/>
    </location>
</feature>
<organism evidence="2 3">
    <name type="scientific">Senna tora</name>
    <dbReference type="NCBI Taxonomy" id="362788"/>
    <lineage>
        <taxon>Eukaryota</taxon>
        <taxon>Viridiplantae</taxon>
        <taxon>Streptophyta</taxon>
        <taxon>Embryophyta</taxon>
        <taxon>Tracheophyta</taxon>
        <taxon>Spermatophyta</taxon>
        <taxon>Magnoliopsida</taxon>
        <taxon>eudicotyledons</taxon>
        <taxon>Gunneridae</taxon>
        <taxon>Pentapetalae</taxon>
        <taxon>rosids</taxon>
        <taxon>fabids</taxon>
        <taxon>Fabales</taxon>
        <taxon>Fabaceae</taxon>
        <taxon>Caesalpinioideae</taxon>
        <taxon>Cassia clade</taxon>
        <taxon>Senna</taxon>
    </lineage>
</organism>
<feature type="compositionally biased region" description="Basic and acidic residues" evidence="1">
    <location>
        <begin position="1"/>
        <end position="12"/>
    </location>
</feature>
<evidence type="ECO:0000313" key="2">
    <source>
        <dbReference type="EMBL" id="KAF7812048.1"/>
    </source>
</evidence>
<proteinExistence type="predicted"/>
<feature type="region of interest" description="Disordered" evidence="1">
    <location>
        <begin position="1"/>
        <end position="75"/>
    </location>
</feature>
<feature type="region of interest" description="Disordered" evidence="1">
    <location>
        <begin position="88"/>
        <end position="110"/>
    </location>
</feature>
<reference evidence="2" key="1">
    <citation type="submission" date="2020-09" db="EMBL/GenBank/DDBJ databases">
        <title>Genome-Enabled Discovery of Anthraquinone Biosynthesis in Senna tora.</title>
        <authorList>
            <person name="Kang S.-H."/>
            <person name="Pandey R.P."/>
            <person name="Lee C.-M."/>
            <person name="Sim J.-S."/>
            <person name="Jeong J.-T."/>
            <person name="Choi B.-S."/>
            <person name="Jung M."/>
            <person name="Ginzburg D."/>
            <person name="Zhao K."/>
            <person name="Won S.Y."/>
            <person name="Oh T.-J."/>
            <person name="Yu Y."/>
            <person name="Kim N.-H."/>
            <person name="Lee O.R."/>
            <person name="Lee T.-H."/>
            <person name="Bashyal P."/>
            <person name="Kim T.-S."/>
            <person name="Lee W.-H."/>
            <person name="Kawkins C."/>
            <person name="Kim C.-K."/>
            <person name="Kim J.S."/>
            <person name="Ahn B.O."/>
            <person name="Rhee S.Y."/>
            <person name="Sohng J.K."/>
        </authorList>
    </citation>
    <scope>NUCLEOTIDE SEQUENCE</scope>
    <source>
        <tissue evidence="2">Leaf</tissue>
    </source>
</reference>
<feature type="compositionally biased region" description="Polar residues" evidence="1">
    <location>
        <begin position="54"/>
        <end position="66"/>
    </location>
</feature>
<feature type="compositionally biased region" description="Polar residues" evidence="1">
    <location>
        <begin position="147"/>
        <end position="165"/>
    </location>
</feature>
<comment type="caution">
    <text evidence="2">The sequence shown here is derived from an EMBL/GenBank/DDBJ whole genome shotgun (WGS) entry which is preliminary data.</text>
</comment>
<dbReference type="AlphaFoldDB" id="A0A834SWX3"/>
<accession>A0A834SWX3</accession>
<gene>
    <name evidence="2" type="ORF">G2W53_033024</name>
</gene>
<name>A0A834SWX3_9FABA</name>
<keyword evidence="3" id="KW-1185">Reference proteome</keyword>
<evidence type="ECO:0000313" key="3">
    <source>
        <dbReference type="Proteomes" id="UP000634136"/>
    </source>
</evidence>
<dbReference type="Proteomes" id="UP000634136">
    <property type="component" value="Unassembled WGS sequence"/>
</dbReference>
<sequence>MDRSTKKLKFDDIPSTMDGVALENLDGERADQEPSHTEMEDDLIPELGNPSPLIISTTQAPEAEQTQMEEDNQPEPALNQVIAGLTQNEVKQNQENNKSEHRSHGVKIKPKKMEVANSATMRQNSATQNVNHAKKTYKNHLERSQEHTLVTSHSQSIKIGQNITRSPIKPKESVLRVPLKGSPDPPKAKQKKTLMRSYTRIRW</sequence>
<feature type="compositionally biased region" description="Basic residues" evidence="1">
    <location>
        <begin position="188"/>
        <end position="203"/>
    </location>
</feature>